<evidence type="ECO:0000256" key="3">
    <source>
        <dbReference type="SAM" id="MobiDB-lite"/>
    </source>
</evidence>
<feature type="region of interest" description="Disordered" evidence="3">
    <location>
        <begin position="1"/>
        <end position="24"/>
    </location>
</feature>
<evidence type="ECO:0000313" key="4">
    <source>
        <dbReference type="EMBL" id="CAJ2511421.1"/>
    </source>
</evidence>
<dbReference type="Proteomes" id="UP001295740">
    <property type="component" value="Unassembled WGS sequence"/>
</dbReference>
<dbReference type="InterPro" id="IPR036291">
    <property type="entry name" value="NAD(P)-bd_dom_sf"/>
</dbReference>
<evidence type="ECO:0000313" key="5">
    <source>
        <dbReference type="Proteomes" id="UP001295740"/>
    </source>
</evidence>
<dbReference type="PANTHER" id="PTHR43008:SF4">
    <property type="entry name" value="CHAIN DEHYDROGENASE, PUTATIVE (AFU_ORTHOLOGUE AFUA_4G08710)-RELATED"/>
    <property type="match status" value="1"/>
</dbReference>
<dbReference type="AlphaFoldDB" id="A0AAI8YNS7"/>
<comment type="caution">
    <text evidence="4">The sequence shown here is derived from an EMBL/GenBank/DDBJ whole genome shotgun (WGS) entry which is preliminary data.</text>
</comment>
<keyword evidence="5" id="KW-1185">Reference proteome</keyword>
<name>A0AAI8YNS7_9PEZI</name>
<protein>
    <submittedName>
        <fullName evidence="4">Uu.00g070460.m01.CDS01</fullName>
    </submittedName>
</protein>
<dbReference type="InterPro" id="IPR002347">
    <property type="entry name" value="SDR_fam"/>
</dbReference>
<reference evidence="4" key="1">
    <citation type="submission" date="2023-10" db="EMBL/GenBank/DDBJ databases">
        <authorList>
            <person name="Hackl T."/>
        </authorList>
    </citation>
    <scope>NUCLEOTIDE SEQUENCE</scope>
</reference>
<dbReference type="Gene3D" id="3.40.50.720">
    <property type="entry name" value="NAD(P)-binding Rossmann-like Domain"/>
    <property type="match status" value="2"/>
</dbReference>
<dbReference type="GO" id="GO:0050664">
    <property type="term" value="F:oxidoreductase activity, acting on NAD(P)H, oxygen as acceptor"/>
    <property type="evidence" value="ECO:0007669"/>
    <property type="project" value="TreeGrafter"/>
</dbReference>
<dbReference type="SUPFAM" id="SSF51735">
    <property type="entry name" value="NAD(P)-binding Rossmann-fold domains"/>
    <property type="match status" value="1"/>
</dbReference>
<gene>
    <name evidence="4" type="ORF">KHLLAP_LOCUS11889</name>
</gene>
<sequence>MNNVKVHDRKYREAKKPQGNPSAEVTGANSFLGITVAAAILESGGDVVCLDAVDVPTSSDWKAAVASAKKHSRILSYNQCDLRDAEGVSPVSKKFTPTLRHPIRGLVACFPWSRDKGGAENQRDGEHERIRVEQGGLNTAGYNASKAAVHQLARSLAAEWGSRAGMPLVRVNSLSPAYIRTAATAEGWRSPAWSYEAAKAL</sequence>
<proteinExistence type="inferred from homology"/>
<accession>A0AAI8YNS7</accession>
<dbReference type="EMBL" id="CAUWAG010000018">
    <property type="protein sequence ID" value="CAJ2511421.1"/>
    <property type="molecule type" value="Genomic_DNA"/>
</dbReference>
<comment type="similarity">
    <text evidence="1">Belongs to the short-chain dehydrogenases/reductases (SDR) family.</text>
</comment>
<keyword evidence="2" id="KW-0560">Oxidoreductase</keyword>
<organism evidence="4 5">
    <name type="scientific">Anthostomella pinea</name>
    <dbReference type="NCBI Taxonomy" id="933095"/>
    <lineage>
        <taxon>Eukaryota</taxon>
        <taxon>Fungi</taxon>
        <taxon>Dikarya</taxon>
        <taxon>Ascomycota</taxon>
        <taxon>Pezizomycotina</taxon>
        <taxon>Sordariomycetes</taxon>
        <taxon>Xylariomycetidae</taxon>
        <taxon>Xylariales</taxon>
        <taxon>Xylariaceae</taxon>
        <taxon>Anthostomella</taxon>
    </lineage>
</organism>
<dbReference type="PANTHER" id="PTHR43008">
    <property type="entry name" value="BENZIL REDUCTASE"/>
    <property type="match status" value="1"/>
</dbReference>
<evidence type="ECO:0000256" key="2">
    <source>
        <dbReference type="ARBA" id="ARBA00023002"/>
    </source>
</evidence>
<dbReference type="Pfam" id="PF13561">
    <property type="entry name" value="adh_short_C2"/>
    <property type="match status" value="1"/>
</dbReference>
<dbReference type="PRINTS" id="PR00081">
    <property type="entry name" value="GDHRDH"/>
</dbReference>
<dbReference type="GO" id="GO:0016616">
    <property type="term" value="F:oxidoreductase activity, acting on the CH-OH group of donors, NAD or NADP as acceptor"/>
    <property type="evidence" value="ECO:0007669"/>
    <property type="project" value="UniProtKB-ARBA"/>
</dbReference>
<evidence type="ECO:0000256" key="1">
    <source>
        <dbReference type="ARBA" id="ARBA00006484"/>
    </source>
</evidence>